<evidence type="ECO:0000256" key="3">
    <source>
        <dbReference type="ARBA" id="ARBA00022786"/>
    </source>
</evidence>
<proteinExistence type="inferred from homology"/>
<dbReference type="AlphaFoldDB" id="L8GU78"/>
<dbReference type="GeneID" id="14916312"/>
<evidence type="ECO:0000259" key="6">
    <source>
        <dbReference type="Pfam" id="PF07910"/>
    </source>
</evidence>
<dbReference type="Proteomes" id="UP000011083">
    <property type="component" value="Unassembled WGS sequence"/>
</dbReference>
<protein>
    <submittedName>
        <fullName evidence="8">Peptidase family c78 protein</fullName>
    </submittedName>
</protein>
<reference evidence="8 9" key="1">
    <citation type="journal article" date="2013" name="Genome Biol.">
        <title>Genome of Acanthamoeba castellanii highlights extensive lateral gene transfer and early evolution of tyrosine kinase signaling.</title>
        <authorList>
            <person name="Clarke M."/>
            <person name="Lohan A.J."/>
            <person name="Liu B."/>
            <person name="Lagkouvardos I."/>
            <person name="Roy S."/>
            <person name="Zafar N."/>
            <person name="Bertelli C."/>
            <person name="Schilde C."/>
            <person name="Kianianmomeni A."/>
            <person name="Burglin T.R."/>
            <person name="Frech C."/>
            <person name="Turcotte B."/>
            <person name="Kopec K.O."/>
            <person name="Synnott J.M."/>
            <person name="Choo C."/>
            <person name="Paponov I."/>
            <person name="Finkler A."/>
            <person name="Soon Heng Tan C."/>
            <person name="Hutchins A.P."/>
            <person name="Weinmeier T."/>
            <person name="Rattei T."/>
            <person name="Chu J.S."/>
            <person name="Gimenez G."/>
            <person name="Irimia M."/>
            <person name="Rigden D.J."/>
            <person name="Fitzpatrick D.A."/>
            <person name="Lorenzo-Morales J."/>
            <person name="Bateman A."/>
            <person name="Chiu C.H."/>
            <person name="Tang P."/>
            <person name="Hegemann P."/>
            <person name="Fromm H."/>
            <person name="Raoult D."/>
            <person name="Greub G."/>
            <person name="Miranda-Saavedra D."/>
            <person name="Chen N."/>
            <person name="Nash P."/>
            <person name="Ginger M.L."/>
            <person name="Horn M."/>
            <person name="Schaap P."/>
            <person name="Caler L."/>
            <person name="Loftus B."/>
        </authorList>
    </citation>
    <scope>NUCLEOTIDE SEQUENCE [LARGE SCALE GENOMIC DNA]</scope>
    <source>
        <strain evidence="8 9">Neff</strain>
    </source>
</reference>
<evidence type="ECO:0000256" key="5">
    <source>
        <dbReference type="ARBA" id="ARBA00022807"/>
    </source>
</evidence>
<dbReference type="KEGG" id="acan:ACA1_377500"/>
<evidence type="ECO:0000256" key="2">
    <source>
        <dbReference type="ARBA" id="ARBA00022670"/>
    </source>
</evidence>
<dbReference type="InterPro" id="IPR049387">
    <property type="entry name" value="UFSP2-like_2nd"/>
</dbReference>
<keyword evidence="9" id="KW-1185">Reference proteome</keyword>
<dbReference type="PANTHER" id="PTHR48153:SF2">
    <property type="entry name" value="UFM1-SPECIFIC PROTEASE 2"/>
    <property type="match status" value="1"/>
</dbReference>
<dbReference type="VEuPathDB" id="AmoebaDB:ACA1_377500"/>
<sequence length="659" mass="71804">MLVGSRALDALDHHAQAIKQRKSAKAPSQNATTNALDYGVGWLVGPTSAEALINCIACTEFANKELVEAGGNVDLVANPPNWEEESKFVASVLPQGLSARGLYFCFVDDSNVEQREALLNRFFEKNAQALRSIFAANASAGSTSIFVAAKALHPTEEQQDEAHARPAFYRLALGQDAASPSLEQVSNVEVAKAGQVLRDFGLFRTRLSLPVRASDLGALQEQVEAIEAQINGDGAHFLFPSGADKGAALALLNRTTNASFPAKEFQSKAKATNKGEAPQDNSTVPTAVEVKLYTSRSSGGAKVAAPVLSYAPAGSGGATETQIHYDLELDALAYVPLSQTTKVSEVLNSLAASLTAQLRQAAAFIRQLSASATPSTFNKMRAYHFCPLDLPHVITLIYPVGQYGWEDYLGTEREARPSVYGSFRQQLHRKLLLPLDRPLLKSTNSLLLDPVPPPAEGASLHLRDVHRTLGPSGVGGRVHLVDGSYEYYHYLQDNFDDRTICSWIRIQGYSQLPVPTHREIQRMLVDMKDKQSSFVGSREWIGAIEIQMCLDKLYGLSCKILRVSSGAELAYKGAELAHHFDTQGTPVMIGGGVLAYTLLGVDYNEDSGAVKFLILDPHYTGADVVKSITKDKWCGWKDASLFRKDSFYNLCMPQRPREI</sequence>
<gene>
    <name evidence="8" type="ORF">ACA1_377500</name>
</gene>
<evidence type="ECO:0000259" key="7">
    <source>
        <dbReference type="Pfam" id="PF20908"/>
    </source>
</evidence>
<keyword evidence="4" id="KW-0378">Hydrolase</keyword>
<keyword evidence="3" id="KW-0833">Ubl conjugation pathway</keyword>
<dbReference type="Pfam" id="PF20908">
    <property type="entry name" value="UfSP2_N"/>
    <property type="match status" value="1"/>
</dbReference>
<dbReference type="PANTHER" id="PTHR48153">
    <property type="entry name" value="UFM1-SPECIFIC PROTEASE 2"/>
    <property type="match status" value="1"/>
</dbReference>
<evidence type="ECO:0000313" key="9">
    <source>
        <dbReference type="Proteomes" id="UP000011083"/>
    </source>
</evidence>
<dbReference type="RefSeq" id="XP_004337659.1">
    <property type="nucleotide sequence ID" value="XM_004337611.1"/>
</dbReference>
<accession>L8GU78</accession>
<evidence type="ECO:0000313" key="8">
    <source>
        <dbReference type="EMBL" id="ELR15646.1"/>
    </source>
</evidence>
<keyword evidence="5" id="KW-0788">Thiol protease</keyword>
<dbReference type="OrthoDB" id="417506at2759"/>
<dbReference type="EMBL" id="KB008025">
    <property type="protein sequence ID" value="ELR15646.1"/>
    <property type="molecule type" value="Genomic_DNA"/>
</dbReference>
<evidence type="ECO:0000256" key="1">
    <source>
        <dbReference type="ARBA" id="ARBA00008552"/>
    </source>
</evidence>
<feature type="domain" description="UFSP1/2/DUB catalytic" evidence="6">
    <location>
        <begin position="477"/>
        <end position="651"/>
    </location>
</feature>
<dbReference type="InterPro" id="IPR012462">
    <property type="entry name" value="UFSP1/2_DUB_cat"/>
</dbReference>
<evidence type="ECO:0000256" key="4">
    <source>
        <dbReference type="ARBA" id="ARBA00022801"/>
    </source>
</evidence>
<dbReference type="Pfam" id="PF07910">
    <property type="entry name" value="Peptidase_C78"/>
    <property type="match status" value="1"/>
</dbReference>
<dbReference type="STRING" id="1257118.L8GU78"/>
<dbReference type="Gene3D" id="3.90.70.130">
    <property type="match status" value="1"/>
</dbReference>
<organism evidence="8 9">
    <name type="scientific">Acanthamoeba castellanii (strain ATCC 30010 / Neff)</name>
    <dbReference type="NCBI Taxonomy" id="1257118"/>
    <lineage>
        <taxon>Eukaryota</taxon>
        <taxon>Amoebozoa</taxon>
        <taxon>Discosea</taxon>
        <taxon>Longamoebia</taxon>
        <taxon>Centramoebida</taxon>
        <taxon>Acanthamoebidae</taxon>
        <taxon>Acanthamoeba</taxon>
    </lineage>
</organism>
<comment type="similarity">
    <text evidence="1">Belongs to the peptidase C78 family.</text>
</comment>
<keyword evidence="2" id="KW-0645">Protease</keyword>
<name>L8GU78_ACACF</name>
<dbReference type="GO" id="GO:0071567">
    <property type="term" value="F:deUFMylase activity"/>
    <property type="evidence" value="ECO:0007669"/>
    <property type="project" value="TreeGrafter"/>
</dbReference>
<dbReference type="GO" id="GO:0006508">
    <property type="term" value="P:proteolysis"/>
    <property type="evidence" value="ECO:0007669"/>
    <property type="project" value="UniProtKB-KW"/>
</dbReference>
<feature type="domain" description="UFSP2 second" evidence="7">
    <location>
        <begin position="286"/>
        <end position="445"/>
    </location>
</feature>